<dbReference type="InterPro" id="IPR005629">
    <property type="entry name" value="Skn1/Kre6/Sbg1"/>
</dbReference>
<dbReference type="SUPFAM" id="SSF49899">
    <property type="entry name" value="Concanavalin A-like lectins/glucanases"/>
    <property type="match status" value="1"/>
</dbReference>
<feature type="region of interest" description="Disordered" evidence="9">
    <location>
        <begin position="798"/>
        <end position="903"/>
    </location>
</feature>
<gene>
    <name evidence="12" type="ORF">D9619_009162</name>
</gene>
<dbReference type="FunFam" id="2.60.120.200:FF:000259">
    <property type="entry name" value="Chromosome 9, whole genome shotgun sequence"/>
    <property type="match status" value="1"/>
</dbReference>
<feature type="region of interest" description="Disordered" evidence="9">
    <location>
        <begin position="583"/>
        <end position="670"/>
    </location>
</feature>
<feature type="transmembrane region" description="Helical" evidence="10">
    <location>
        <begin position="688"/>
        <end position="712"/>
    </location>
</feature>
<dbReference type="AlphaFoldDB" id="A0A8H5FAF6"/>
<evidence type="ECO:0000256" key="1">
    <source>
        <dbReference type="ARBA" id="ARBA00004606"/>
    </source>
</evidence>
<comment type="similarity">
    <text evidence="2">Belongs to the SKN1/KRE6 family.</text>
</comment>
<keyword evidence="13" id="KW-1185">Reference proteome</keyword>
<evidence type="ECO:0000256" key="8">
    <source>
        <dbReference type="ARBA" id="ARBA00023316"/>
    </source>
</evidence>
<keyword evidence="3 10" id="KW-0812">Transmembrane</keyword>
<evidence type="ECO:0000256" key="5">
    <source>
        <dbReference type="ARBA" id="ARBA00022989"/>
    </source>
</evidence>
<evidence type="ECO:0000259" key="11">
    <source>
        <dbReference type="PROSITE" id="PS51762"/>
    </source>
</evidence>
<dbReference type="GO" id="GO:0031505">
    <property type="term" value="P:fungal-type cell wall organization"/>
    <property type="evidence" value="ECO:0007669"/>
    <property type="project" value="TreeGrafter"/>
</dbReference>
<dbReference type="Proteomes" id="UP000567179">
    <property type="component" value="Unassembled WGS sequence"/>
</dbReference>
<comment type="subcellular location">
    <subcellularLocation>
        <location evidence="1">Membrane</location>
        <topology evidence="1">Single-pass type II membrane protein</topology>
    </subcellularLocation>
</comment>
<dbReference type="InterPro" id="IPR013320">
    <property type="entry name" value="ConA-like_dom_sf"/>
</dbReference>
<dbReference type="GO" id="GO:0006078">
    <property type="term" value="P:(1-&gt;6)-beta-D-glucan biosynthetic process"/>
    <property type="evidence" value="ECO:0007669"/>
    <property type="project" value="TreeGrafter"/>
</dbReference>
<evidence type="ECO:0000256" key="10">
    <source>
        <dbReference type="SAM" id="Phobius"/>
    </source>
</evidence>
<accession>A0A8H5FAF6</accession>
<feature type="compositionally biased region" description="Polar residues" evidence="9">
    <location>
        <begin position="846"/>
        <end position="871"/>
    </location>
</feature>
<evidence type="ECO:0000256" key="9">
    <source>
        <dbReference type="SAM" id="MobiDB-lite"/>
    </source>
</evidence>
<dbReference type="GO" id="GO:0005789">
    <property type="term" value="C:endoplasmic reticulum membrane"/>
    <property type="evidence" value="ECO:0007669"/>
    <property type="project" value="TreeGrafter"/>
</dbReference>
<evidence type="ECO:0000313" key="12">
    <source>
        <dbReference type="EMBL" id="KAF5329442.1"/>
    </source>
</evidence>
<dbReference type="PANTHER" id="PTHR31361">
    <property type="entry name" value="BETA-GLUCAN SYNTHESIS-ASSOCIATED PROTEIN KRE6-RELATED"/>
    <property type="match status" value="1"/>
</dbReference>
<feature type="compositionally biased region" description="Low complexity" evidence="9">
    <location>
        <begin position="798"/>
        <end position="838"/>
    </location>
</feature>
<dbReference type="PANTHER" id="PTHR31361:SF1">
    <property type="entry name" value="BETA-GLUCAN SYNTHESIS-ASSOCIATED PROTEIN KRE6-RELATED"/>
    <property type="match status" value="1"/>
</dbReference>
<keyword evidence="5 10" id="KW-1133">Transmembrane helix</keyword>
<comment type="caution">
    <text evidence="12">The sequence shown here is derived from an EMBL/GenBank/DDBJ whole genome shotgun (WGS) entry which is preliminary data.</text>
</comment>
<evidence type="ECO:0000256" key="3">
    <source>
        <dbReference type="ARBA" id="ARBA00022692"/>
    </source>
</evidence>
<sequence>MSRPSGSTSNLLLPDDVERARATVSSQESSVSQRFALSPSPLAWGTPISMDFREPDDHLHMPDPIRDRKIDKGGHIFTARGIANLGCYPILSHFLAPPKQTTQGGFNLGGTNATGQVAAFPTNFELVDLDTPQDVYTKKSYETGEEMVLVFSDEFETDGRTFFPGDDPFWEAVDLHYWGTNDLEWYDVGQPTTKGGSLLLSLEKVNPEFNHNLTYKSAMLQSWNKFCFTGGLLEVAVTLPGSNTVSWAMGNLGRAGYGGTLDGMGHESTHVVQWPYSYDTCDVGTLPNQTYPGTRTPAAALVGGDGSKGGVLALAHIIHLKCTAACTCPGESHPGPMRGDGTYVGRAAPEIDVFEATVDPDGGKVSLSAQWAPYNAAYNWDNSSANLQIYDPTQTILNTYVGGAYQQTTSGLSLTNPDCYELTKGCFSIYGFEYKPGYDDAYITWVNDGKRAWTFHGNGMHADTATEIGARLTSIEPMYIIANLGFSENFATIDLDKLTLPATMSIDYIRVYQPKNAINIGCDPSAAPTRAYIDAYNYVYTNPNITTWDHANQTWPRNRLLEPNAKSLVAIGVQAQASAPAASSNVTQSSAAPSTNTTLSSASPSSTHHSSTKSEDHTGTASATGTNVVLPSGNSTNTGAPPAPTGSTNTTGTPTAGGANNASATATNPSPTPTAGAAIANFGIPNAAVALVVAPLLDIGVGLYIFVVVMLCRYTASSPCRLNLPTFFEKLDDIYTLRLGEYQATSQNFLAPTSSAMYMHFGVVLALVALGVQAQDSTISIRSVGPIGIPHTGSSSFLLPLPSPGPSGSVVTPPGDTTTNSGATNTQGTDTTTASSSPTLPPVIPTVSSALLTSPSLNPSASDTGSTSLTDTATPTVSANTSASATAPATSTTNTTSSGTVGRFGAPGGVLAVIIAPLIFQYGF</sequence>
<dbReference type="Pfam" id="PF03935">
    <property type="entry name" value="SKN1_KRE6_Sbg1"/>
    <property type="match status" value="1"/>
</dbReference>
<dbReference type="InterPro" id="IPR000757">
    <property type="entry name" value="Beta-glucanase-like"/>
</dbReference>
<evidence type="ECO:0000256" key="2">
    <source>
        <dbReference type="ARBA" id="ARBA00010962"/>
    </source>
</evidence>
<proteinExistence type="inferred from homology"/>
<keyword evidence="8" id="KW-0961">Cell wall biogenesis/degradation</keyword>
<keyword evidence="4" id="KW-0735">Signal-anchor</keyword>
<reference evidence="12 13" key="1">
    <citation type="journal article" date="2020" name="ISME J.">
        <title>Uncovering the hidden diversity of litter-decomposition mechanisms in mushroom-forming fungi.</title>
        <authorList>
            <person name="Floudas D."/>
            <person name="Bentzer J."/>
            <person name="Ahren D."/>
            <person name="Johansson T."/>
            <person name="Persson P."/>
            <person name="Tunlid A."/>
        </authorList>
    </citation>
    <scope>NUCLEOTIDE SEQUENCE [LARGE SCALE GENOMIC DNA]</scope>
    <source>
        <strain evidence="12 13">CBS 101986</strain>
    </source>
</reference>
<dbReference type="PROSITE" id="PS51762">
    <property type="entry name" value="GH16_2"/>
    <property type="match status" value="1"/>
</dbReference>
<evidence type="ECO:0000256" key="4">
    <source>
        <dbReference type="ARBA" id="ARBA00022968"/>
    </source>
</evidence>
<dbReference type="GO" id="GO:0005886">
    <property type="term" value="C:plasma membrane"/>
    <property type="evidence" value="ECO:0007669"/>
    <property type="project" value="TreeGrafter"/>
</dbReference>
<dbReference type="EMBL" id="JAACJJ010000002">
    <property type="protein sequence ID" value="KAF5329442.1"/>
    <property type="molecule type" value="Genomic_DNA"/>
</dbReference>
<feature type="domain" description="GH16" evidence="11">
    <location>
        <begin position="134"/>
        <end position="517"/>
    </location>
</feature>
<organism evidence="12 13">
    <name type="scientific">Psilocybe cf. subviscida</name>
    <dbReference type="NCBI Taxonomy" id="2480587"/>
    <lineage>
        <taxon>Eukaryota</taxon>
        <taxon>Fungi</taxon>
        <taxon>Dikarya</taxon>
        <taxon>Basidiomycota</taxon>
        <taxon>Agaricomycotina</taxon>
        <taxon>Agaricomycetes</taxon>
        <taxon>Agaricomycetidae</taxon>
        <taxon>Agaricales</taxon>
        <taxon>Agaricineae</taxon>
        <taxon>Strophariaceae</taxon>
        <taxon>Psilocybe</taxon>
    </lineage>
</organism>
<feature type="compositionally biased region" description="Low complexity" evidence="9">
    <location>
        <begin position="583"/>
        <end position="609"/>
    </location>
</feature>
<dbReference type="OrthoDB" id="412647at2759"/>
<feature type="compositionally biased region" description="Polar residues" evidence="9">
    <location>
        <begin position="619"/>
        <end position="633"/>
    </location>
</feature>
<keyword evidence="7" id="KW-0325">Glycoprotein</keyword>
<name>A0A8H5FAF6_9AGAR</name>
<dbReference type="GO" id="GO:0015926">
    <property type="term" value="F:glucosidase activity"/>
    <property type="evidence" value="ECO:0007669"/>
    <property type="project" value="TreeGrafter"/>
</dbReference>
<evidence type="ECO:0000256" key="7">
    <source>
        <dbReference type="ARBA" id="ARBA00023180"/>
    </source>
</evidence>
<dbReference type="Gene3D" id="2.60.120.200">
    <property type="match status" value="2"/>
</dbReference>
<keyword evidence="6 10" id="KW-0472">Membrane</keyword>
<feature type="compositionally biased region" description="Low complexity" evidence="9">
    <location>
        <begin position="872"/>
        <end position="901"/>
    </location>
</feature>
<evidence type="ECO:0000256" key="6">
    <source>
        <dbReference type="ARBA" id="ARBA00023136"/>
    </source>
</evidence>
<protein>
    <recommendedName>
        <fullName evidence="11">GH16 domain-containing protein</fullName>
    </recommendedName>
</protein>
<evidence type="ECO:0000313" key="13">
    <source>
        <dbReference type="Proteomes" id="UP000567179"/>
    </source>
</evidence>
<feature type="compositionally biased region" description="Low complexity" evidence="9">
    <location>
        <begin position="634"/>
        <end position="670"/>
    </location>
</feature>